<evidence type="ECO:0000259" key="3">
    <source>
        <dbReference type="SMART" id="SM00642"/>
    </source>
</evidence>
<dbReference type="SUPFAM" id="SSF51445">
    <property type="entry name" value="(Trans)glycosidases"/>
    <property type="match status" value="1"/>
</dbReference>
<name>A0ABS4YTC9_9MICC</name>
<dbReference type="Pfam" id="PF00128">
    <property type="entry name" value="Alpha-amylase"/>
    <property type="match status" value="1"/>
</dbReference>
<dbReference type="CDD" id="cd11338">
    <property type="entry name" value="AmyAc_CMD"/>
    <property type="match status" value="1"/>
</dbReference>
<proteinExistence type="predicted"/>
<dbReference type="GO" id="GO:0004558">
    <property type="term" value="F:alpha-1,4-glucosidase activity"/>
    <property type="evidence" value="ECO:0007669"/>
    <property type="project" value="UniProtKB-EC"/>
</dbReference>
<organism evidence="4 5">
    <name type="scientific">Arthrobacter stackebrandtii</name>
    <dbReference type="NCBI Taxonomy" id="272161"/>
    <lineage>
        <taxon>Bacteria</taxon>
        <taxon>Bacillati</taxon>
        <taxon>Actinomycetota</taxon>
        <taxon>Actinomycetes</taxon>
        <taxon>Micrococcales</taxon>
        <taxon>Micrococcaceae</taxon>
        <taxon>Arthrobacter</taxon>
    </lineage>
</organism>
<feature type="domain" description="Glycosyl hydrolase family 13 catalytic" evidence="3">
    <location>
        <begin position="155"/>
        <end position="544"/>
    </location>
</feature>
<gene>
    <name evidence="4" type="ORF">JOF48_000857</name>
</gene>
<evidence type="ECO:0000313" key="5">
    <source>
        <dbReference type="Proteomes" id="UP000711614"/>
    </source>
</evidence>
<dbReference type="Proteomes" id="UP000711614">
    <property type="component" value="Unassembled WGS sequence"/>
</dbReference>
<reference evidence="4 5" key="1">
    <citation type="submission" date="2021-03" db="EMBL/GenBank/DDBJ databases">
        <title>Sequencing the genomes of 1000 actinobacteria strains.</title>
        <authorList>
            <person name="Klenk H.-P."/>
        </authorList>
    </citation>
    <scope>NUCLEOTIDE SEQUENCE [LARGE SCALE GENOMIC DNA]</scope>
    <source>
        <strain evidence="4 5">DSM 16005</strain>
    </source>
</reference>
<keyword evidence="2 4" id="KW-0326">Glycosidase</keyword>
<sequence length="635" mass="68555">MTVNQPHHDGSALHVEGTTAALGERCRLRLRVPQVWGSASRVWVRSVQDAEPRYDEAVRLDAAEGTQGAGAADGGSGVGRAGSADGWVWWEASMLQVNPVALYRFVIEVPGSDGPVYWHLNNQGLHNRDTSDYHDFRRTTAIAAPDWSRDAVLYQVFPDRFARSAAAGEHPSPEWAVPCDWDTPVQGRGPDTATQFYGGDLDGVTEKLDELQALGADIVYLTPFFAARSNHRYDASTFDEVDPLLGGDAALVRLVEAAHARGMKVMGDLTSNHTGDAHEWFKRAQADPDSVEAGYYYFNEDHTDYESWWGIKSLPKLNWASEALREAFVTGEDSVVARWLKPPFNLDGWRIDVGNMTGRLGAQDLNKEVADLIQKRILEINPDALVLGEQTSDAGPDVDGFGWQGAMTYSNFTRPIWQWLGDPKASVDFFGTPMSGPPKVAADVVLATHRDLSSAFSWPVRSATMNALNTHDTARAASVMIPGGPVVAAALSMLLPGIAVVFAGDEFGLEGWNGEASRTPMPWDEPDRVVTDLREPYTALAALRHGSPATRGGMRWLLADGDVLAFVRESAAESLLVVAVRAPATVQLAELGLAAGALGEPAFSVGSVAGTASELTLGGPGAYVWRLPGLEAPAW</sequence>
<dbReference type="Gene3D" id="3.20.20.80">
    <property type="entry name" value="Glycosidases"/>
    <property type="match status" value="1"/>
</dbReference>
<evidence type="ECO:0000313" key="4">
    <source>
        <dbReference type="EMBL" id="MBP2412058.1"/>
    </source>
</evidence>
<accession>A0ABS4YTC9</accession>
<evidence type="ECO:0000256" key="1">
    <source>
        <dbReference type="ARBA" id="ARBA00022801"/>
    </source>
</evidence>
<dbReference type="PANTHER" id="PTHR10357">
    <property type="entry name" value="ALPHA-AMYLASE FAMILY MEMBER"/>
    <property type="match status" value="1"/>
</dbReference>
<evidence type="ECO:0000256" key="2">
    <source>
        <dbReference type="ARBA" id="ARBA00023295"/>
    </source>
</evidence>
<dbReference type="InterPro" id="IPR017853">
    <property type="entry name" value="GH"/>
</dbReference>
<dbReference type="EMBL" id="JAGIOI010000001">
    <property type="protein sequence ID" value="MBP2412058.1"/>
    <property type="molecule type" value="Genomic_DNA"/>
</dbReference>
<dbReference type="InterPro" id="IPR006047">
    <property type="entry name" value="GH13_cat_dom"/>
</dbReference>
<comment type="caution">
    <text evidence="4">The sequence shown here is derived from an EMBL/GenBank/DDBJ whole genome shotgun (WGS) entry which is preliminary data.</text>
</comment>
<dbReference type="PANTHER" id="PTHR10357:SF210">
    <property type="entry name" value="MALTODEXTRIN GLUCOSIDASE"/>
    <property type="match status" value="1"/>
</dbReference>
<dbReference type="SMART" id="SM00642">
    <property type="entry name" value="Aamy"/>
    <property type="match status" value="1"/>
</dbReference>
<dbReference type="EC" id="3.2.1.20" evidence="4"/>
<protein>
    <submittedName>
        <fullName evidence="4">Alpha-glucosidase</fullName>
        <ecNumber evidence="4">3.2.1.20</ecNumber>
    </submittedName>
</protein>
<keyword evidence="1 4" id="KW-0378">Hydrolase</keyword>
<dbReference type="RefSeq" id="WP_209677602.1">
    <property type="nucleotide sequence ID" value="NZ_JAGIOI010000001.1"/>
</dbReference>
<keyword evidence="5" id="KW-1185">Reference proteome</keyword>